<organism evidence="2 3">
    <name type="scientific">Alternaria alternata</name>
    <name type="common">Alternaria rot fungus</name>
    <name type="synonym">Torula alternata</name>
    <dbReference type="NCBI Taxonomy" id="5599"/>
    <lineage>
        <taxon>Eukaryota</taxon>
        <taxon>Fungi</taxon>
        <taxon>Dikarya</taxon>
        <taxon>Ascomycota</taxon>
        <taxon>Pezizomycotina</taxon>
        <taxon>Dothideomycetes</taxon>
        <taxon>Pleosporomycetidae</taxon>
        <taxon>Pleosporales</taxon>
        <taxon>Pleosporineae</taxon>
        <taxon>Pleosporaceae</taxon>
        <taxon>Alternaria</taxon>
        <taxon>Alternaria sect. Alternaria</taxon>
        <taxon>Alternaria alternata complex</taxon>
    </lineage>
</organism>
<dbReference type="Pfam" id="PF26640">
    <property type="entry name" value="DUF8212"/>
    <property type="match status" value="1"/>
</dbReference>
<name>A0A4Q4NPP6_ALTAL</name>
<dbReference type="Proteomes" id="UP000291422">
    <property type="component" value="Unassembled WGS sequence"/>
</dbReference>
<feature type="domain" description="DUF8212" evidence="1">
    <location>
        <begin position="34"/>
        <end position="57"/>
    </location>
</feature>
<dbReference type="PANTHER" id="PTHR10622:SF12">
    <property type="entry name" value="HET DOMAIN-CONTAINING PROTEIN"/>
    <property type="match status" value="1"/>
</dbReference>
<proteinExistence type="predicted"/>
<evidence type="ECO:0000313" key="3">
    <source>
        <dbReference type="Proteomes" id="UP000291422"/>
    </source>
</evidence>
<reference evidence="3" key="1">
    <citation type="journal article" date="2019" name="bioRxiv">
        <title>Genomics, evolutionary history and diagnostics of the Alternaria alternata species group including apple and Asian pear pathotypes.</title>
        <authorList>
            <person name="Armitage A.D."/>
            <person name="Cockerton H.M."/>
            <person name="Sreenivasaprasad S."/>
            <person name="Woodhall J.W."/>
            <person name="Lane C.R."/>
            <person name="Harrison R.J."/>
            <person name="Clarkson J.P."/>
        </authorList>
    </citation>
    <scope>NUCLEOTIDE SEQUENCE [LARGE SCALE GENOMIC DNA]</scope>
    <source>
        <strain evidence="3">FERA 1177</strain>
    </source>
</reference>
<dbReference type="InterPro" id="IPR058525">
    <property type="entry name" value="DUF8212"/>
</dbReference>
<comment type="caution">
    <text evidence="2">The sequence shown here is derived from an EMBL/GenBank/DDBJ whole genome shotgun (WGS) entry which is preliminary data.</text>
</comment>
<dbReference type="PANTHER" id="PTHR10622">
    <property type="entry name" value="HET DOMAIN-CONTAINING PROTEIN"/>
    <property type="match status" value="1"/>
</dbReference>
<dbReference type="AlphaFoldDB" id="A0A4Q4NPP6"/>
<evidence type="ECO:0000259" key="1">
    <source>
        <dbReference type="Pfam" id="PF26640"/>
    </source>
</evidence>
<gene>
    <name evidence="2" type="ORF">AA0117_g3008</name>
</gene>
<dbReference type="VEuPathDB" id="FungiDB:CC77DRAFT_1040973"/>
<dbReference type="EMBL" id="PDXD01000004">
    <property type="protein sequence ID" value="RYN80143.1"/>
    <property type="molecule type" value="Genomic_DNA"/>
</dbReference>
<accession>A0A4Q4NPP6</accession>
<evidence type="ECO:0000313" key="2">
    <source>
        <dbReference type="EMBL" id="RYN80143.1"/>
    </source>
</evidence>
<sequence length="344" mass="38933">MGSQSQTTRAEDRAYSLMGLFGIHMPMLYGEGDNAFRQLQEEIMRRTPDDSIFAWKAPDGSLSRYCGLLAMSPDDFEGSQGIEQGRGQFATSSLGLRIEARLCPLLDEISGEMWDDSIFALPLGAIEKGRIIALLIRRLSASHYTRVAANTFSHRLNDNGKPEAIYIEHTPKIPKIFRSRAMHCFQFKFDSTVYRIRSAQPKQLWDPIHSDLSIDPEFCTNNGSDNNGYPGAPVFYGTVRLYYQNRNFPLACSINFGHNLVTGRVWLKLLGSASTPVEPNWRTVCQEPKSYDELLRPEPLVQVLNISNSEAVRVTVHYGLHRGMISYIVHIVQQKYMLPPVLRT</sequence>
<protein>
    <recommendedName>
        <fullName evidence="1">DUF8212 domain-containing protein</fullName>
    </recommendedName>
</protein>